<evidence type="ECO:0000313" key="3">
    <source>
        <dbReference type="Proteomes" id="UP001217089"/>
    </source>
</evidence>
<dbReference type="Gene3D" id="1.10.533.10">
    <property type="entry name" value="Death Domain, Fas"/>
    <property type="match status" value="1"/>
</dbReference>
<dbReference type="Gene3D" id="1.10.10.10">
    <property type="entry name" value="Winged helix-like DNA-binding domain superfamily/Winged helix DNA-binding domain"/>
    <property type="match status" value="1"/>
</dbReference>
<name>A0ABQ9FTQ5_TEGGR</name>
<proteinExistence type="predicted"/>
<feature type="domain" description="Death" evidence="1">
    <location>
        <begin position="510"/>
        <end position="597"/>
    </location>
</feature>
<evidence type="ECO:0000259" key="1">
    <source>
        <dbReference type="PROSITE" id="PS50017"/>
    </source>
</evidence>
<comment type="caution">
    <text evidence="2">The sequence shown here is derived from an EMBL/GenBank/DDBJ whole genome shotgun (WGS) entry which is preliminary data.</text>
</comment>
<dbReference type="InterPro" id="IPR011029">
    <property type="entry name" value="DEATH-like_dom_sf"/>
</dbReference>
<dbReference type="InterPro" id="IPR000488">
    <property type="entry name" value="Death_dom"/>
</dbReference>
<sequence>MQICVNPQRLGEKVTDILERMHTEENVKIKDLKIEHEKLVQKLQNIKESDQDRISGSRFEDLGPQRMQEKLKYLERIIHTRISLPTRIHIVSCAEDLRGVKKFQQSLESKLSETEERPFPRLWYRFLTAIQERKEKLLHWEQAILIFKDVMEEMKQSMISQQGSAESSLEVILKYLHSTGEIVWYYENPKLKGIVFHRPDTLVEMLRAVFRHDFEKVVTYDDRLGRISNINQNKFNMMKSDFLSQGLMTLELLHYCLLHFQLSIEAKDMFVDLMLKFDLCYEVPKMAGAPATLASSRVLRFPWFLSMDVPENVGLSWPERAPSDVVEMKIQFHFPKKLPPNVFEKLSARLQSHVLKREDWKDGTLAQRNKTKILVTRSKISGGNNIDVTMSVRGSDLQELWFLLKNARIDLLGLLQEWPFAQFEQNLYCSHCILRGDDDPFIYPAEVLDMTCPKGIYRINCQKEKNDMVPACFVYPLDSEFQDDIGEHIKVVNEFLQGLMDTIDGAGLLTDMGLSYVASKLGAEWSLVALNLGLSQPEIEQIQLDNPYQTVKQTTTSLVRWRDRQNNGSEDDILNILLKTLKDCDRGDLVKELQEKYGIADVGQ</sequence>
<keyword evidence="3" id="KW-1185">Reference proteome</keyword>
<gene>
    <name evidence="2" type="ORF">KUTeg_001704</name>
</gene>
<dbReference type="PROSITE" id="PS50017">
    <property type="entry name" value="DEATH_DOMAIN"/>
    <property type="match status" value="1"/>
</dbReference>
<dbReference type="Pfam" id="PF00531">
    <property type="entry name" value="Death"/>
    <property type="match status" value="1"/>
</dbReference>
<dbReference type="SMART" id="SM00005">
    <property type="entry name" value="DEATH"/>
    <property type="match status" value="1"/>
</dbReference>
<dbReference type="CDD" id="cd01670">
    <property type="entry name" value="Death"/>
    <property type="match status" value="1"/>
</dbReference>
<dbReference type="SUPFAM" id="SSF47986">
    <property type="entry name" value="DEATH domain"/>
    <property type="match status" value="1"/>
</dbReference>
<protein>
    <recommendedName>
        <fullName evidence="1">Death domain-containing protein</fullName>
    </recommendedName>
</protein>
<dbReference type="InterPro" id="IPR036388">
    <property type="entry name" value="WH-like_DNA-bd_sf"/>
</dbReference>
<reference evidence="2 3" key="1">
    <citation type="submission" date="2022-12" db="EMBL/GenBank/DDBJ databases">
        <title>Chromosome-level genome of Tegillarca granosa.</title>
        <authorList>
            <person name="Kim J."/>
        </authorList>
    </citation>
    <scope>NUCLEOTIDE SEQUENCE [LARGE SCALE GENOMIC DNA]</scope>
    <source>
        <strain evidence="2">Teg-2019</strain>
        <tissue evidence="2">Adductor muscle</tissue>
    </source>
</reference>
<organism evidence="2 3">
    <name type="scientific">Tegillarca granosa</name>
    <name type="common">Malaysian cockle</name>
    <name type="synonym">Anadara granosa</name>
    <dbReference type="NCBI Taxonomy" id="220873"/>
    <lineage>
        <taxon>Eukaryota</taxon>
        <taxon>Metazoa</taxon>
        <taxon>Spiralia</taxon>
        <taxon>Lophotrochozoa</taxon>
        <taxon>Mollusca</taxon>
        <taxon>Bivalvia</taxon>
        <taxon>Autobranchia</taxon>
        <taxon>Pteriomorphia</taxon>
        <taxon>Arcoida</taxon>
        <taxon>Arcoidea</taxon>
        <taxon>Arcidae</taxon>
        <taxon>Tegillarca</taxon>
    </lineage>
</organism>
<evidence type="ECO:0000313" key="2">
    <source>
        <dbReference type="EMBL" id="KAJ8320117.1"/>
    </source>
</evidence>
<dbReference type="Proteomes" id="UP001217089">
    <property type="component" value="Unassembled WGS sequence"/>
</dbReference>
<accession>A0ABQ9FTQ5</accession>
<dbReference type="EMBL" id="JARBDR010000141">
    <property type="protein sequence ID" value="KAJ8320117.1"/>
    <property type="molecule type" value="Genomic_DNA"/>
</dbReference>